<proteinExistence type="predicted"/>
<feature type="compositionally biased region" description="Pro residues" evidence="1">
    <location>
        <begin position="47"/>
        <end position="63"/>
    </location>
</feature>
<feature type="compositionally biased region" description="Low complexity" evidence="1">
    <location>
        <begin position="35"/>
        <end position="46"/>
    </location>
</feature>
<gene>
    <name evidence="2" type="ORF">VDGE_07635</name>
</gene>
<feature type="compositionally biased region" description="Gly residues" evidence="1">
    <location>
        <begin position="509"/>
        <end position="520"/>
    </location>
</feature>
<feature type="region of interest" description="Disordered" evidence="1">
    <location>
        <begin position="506"/>
        <end position="564"/>
    </location>
</feature>
<dbReference type="Proteomes" id="UP000288725">
    <property type="component" value="Chromosome 5"/>
</dbReference>
<reference evidence="2 3" key="1">
    <citation type="submission" date="2018-12" db="EMBL/GenBank/DDBJ databases">
        <title>Genome of Verticillium dahliae isolate Getta Getta.</title>
        <authorList>
            <person name="Gardiner D.M."/>
        </authorList>
    </citation>
    <scope>NUCLEOTIDE SEQUENCE [LARGE SCALE GENOMIC DNA]</scope>
    <source>
        <strain evidence="2 3">Getta Getta</strain>
    </source>
</reference>
<evidence type="ECO:0000313" key="2">
    <source>
        <dbReference type="EMBL" id="RXG42056.1"/>
    </source>
</evidence>
<organism evidence="2 3">
    <name type="scientific">Verticillium dahliae</name>
    <name type="common">Verticillium wilt</name>
    <dbReference type="NCBI Taxonomy" id="27337"/>
    <lineage>
        <taxon>Eukaryota</taxon>
        <taxon>Fungi</taxon>
        <taxon>Dikarya</taxon>
        <taxon>Ascomycota</taxon>
        <taxon>Pezizomycotina</taxon>
        <taxon>Sordariomycetes</taxon>
        <taxon>Hypocreomycetidae</taxon>
        <taxon>Glomerellales</taxon>
        <taxon>Plectosphaerellaceae</taxon>
        <taxon>Verticillium</taxon>
    </lineage>
</organism>
<feature type="region of interest" description="Disordered" evidence="1">
    <location>
        <begin position="35"/>
        <end position="69"/>
    </location>
</feature>
<dbReference type="EMBL" id="RSDZ01000156">
    <property type="protein sequence ID" value="RXG42056.1"/>
    <property type="molecule type" value="Genomic_DNA"/>
</dbReference>
<feature type="compositionally biased region" description="Low complexity" evidence="1">
    <location>
        <begin position="448"/>
        <end position="464"/>
    </location>
</feature>
<feature type="region of interest" description="Disordered" evidence="1">
    <location>
        <begin position="432"/>
        <end position="492"/>
    </location>
</feature>
<evidence type="ECO:0000313" key="3">
    <source>
        <dbReference type="Proteomes" id="UP000288725"/>
    </source>
</evidence>
<accession>A0A444RLU1</accession>
<name>A0A444RLU1_VERDA</name>
<comment type="caution">
    <text evidence="2">The sequence shown here is derived from an EMBL/GenBank/DDBJ whole genome shotgun (WGS) entry which is preliminary data.</text>
</comment>
<protein>
    <submittedName>
        <fullName evidence="2">Uncharacterized protein</fullName>
    </submittedName>
</protein>
<evidence type="ECO:0000256" key="1">
    <source>
        <dbReference type="SAM" id="MobiDB-lite"/>
    </source>
</evidence>
<sequence length="564" mass="61516">MLVIDTLFHTNTLFDRMGSIADMLATKMEAAADAAAATPSSSTESTPNPPSSATPTPPSPPSPVAAVAPVSKRRFTPRRIYRPEANSLYDLMWDEAGSTLFMKPIFWTDMHSRLLDIRYVELPRCQNIKATQDFYQASPRAESLCRQLTQLQHPELNGPYETDHICEAIETLYPSTRLTAAPPRGMIDLNMYFSGLLYPSACRVQLMWECGPAQDALCESFQTISTRPAESLPGSLNASAVLPPRSSAAAREPTLAYISKKFIHDSRANMYRAFRGPKNRGNSPVESLCRLRSKRLMPSNTDEDPAFAGTLLAMAQKRFYHNAPSAIGRSRNARRHAPKPQPAPAFHDVTVHFMTNDDDGNELIVYTAVVTAAFLARFHAPTKTPAGKNAPGEATLTDLGMKIEYTKVPIWPVVGLKERLGKALGRDLIGDFDENDLDMLGSQKRPSENSSSSSSSTNSNSSSNPNKRAAPDDEEDGTRARRPSNEQLGETGLDYEARAKALIASIWDGGSGGGGGGAGGSDDSDEEHAQTSSNSRKRRRLTNGRRIDESGRQGVAAKSRQLVE</sequence>
<dbReference type="AlphaFoldDB" id="A0A444RLU1"/>